<dbReference type="CDD" id="cd06257">
    <property type="entry name" value="DnaJ"/>
    <property type="match status" value="1"/>
</dbReference>
<dbReference type="GO" id="GO:0042026">
    <property type="term" value="P:protein refolding"/>
    <property type="evidence" value="ECO:0007669"/>
    <property type="project" value="TreeGrafter"/>
</dbReference>
<name>A0A7W4IU85_9PROT</name>
<reference evidence="3 4" key="1">
    <citation type="submission" date="2020-04" db="EMBL/GenBank/DDBJ databases">
        <title>Description of novel Gluconacetobacter.</title>
        <authorList>
            <person name="Sombolestani A."/>
        </authorList>
    </citation>
    <scope>NUCLEOTIDE SEQUENCE [LARGE SCALE GENOMIC DNA]</scope>
    <source>
        <strain evidence="3 4">LMG 27801</strain>
    </source>
</reference>
<protein>
    <submittedName>
        <fullName evidence="3">J domain-containing protein</fullName>
    </submittedName>
</protein>
<dbReference type="SUPFAM" id="SSF46565">
    <property type="entry name" value="Chaperone J-domain"/>
    <property type="match status" value="1"/>
</dbReference>
<dbReference type="PROSITE" id="PS50076">
    <property type="entry name" value="DNAJ_2"/>
    <property type="match status" value="1"/>
</dbReference>
<dbReference type="CDD" id="cd10747">
    <property type="entry name" value="DnaJ_C"/>
    <property type="match status" value="1"/>
</dbReference>
<organism evidence="3 4">
    <name type="scientific">Gluconacetobacter aggeris</name>
    <dbReference type="NCBI Taxonomy" id="1286186"/>
    <lineage>
        <taxon>Bacteria</taxon>
        <taxon>Pseudomonadati</taxon>
        <taxon>Pseudomonadota</taxon>
        <taxon>Alphaproteobacteria</taxon>
        <taxon>Acetobacterales</taxon>
        <taxon>Acetobacteraceae</taxon>
        <taxon>Gluconacetobacter</taxon>
    </lineage>
</organism>
<dbReference type="Proteomes" id="UP000559860">
    <property type="component" value="Unassembled WGS sequence"/>
</dbReference>
<gene>
    <name evidence="3" type="ORF">HLH36_11770</name>
</gene>
<accession>A0A7W4IU85</accession>
<dbReference type="PRINTS" id="PR00625">
    <property type="entry name" value="JDOMAIN"/>
</dbReference>
<keyword evidence="1" id="KW-0143">Chaperone</keyword>
<dbReference type="PANTHER" id="PTHR43096">
    <property type="entry name" value="DNAJ HOMOLOG 1, MITOCHONDRIAL-RELATED"/>
    <property type="match status" value="1"/>
</dbReference>
<dbReference type="InterPro" id="IPR002939">
    <property type="entry name" value="DnaJ_C"/>
</dbReference>
<dbReference type="InterPro" id="IPR008971">
    <property type="entry name" value="HSP40/DnaJ_pept-bd"/>
</dbReference>
<proteinExistence type="predicted"/>
<dbReference type="InterPro" id="IPR018253">
    <property type="entry name" value="DnaJ_domain_CS"/>
</dbReference>
<evidence type="ECO:0000256" key="1">
    <source>
        <dbReference type="ARBA" id="ARBA00023186"/>
    </source>
</evidence>
<dbReference type="Pfam" id="PF01556">
    <property type="entry name" value="DnaJ_C"/>
    <property type="match status" value="1"/>
</dbReference>
<dbReference type="EMBL" id="JABEQD010000007">
    <property type="protein sequence ID" value="MBB2169028.1"/>
    <property type="molecule type" value="Genomic_DNA"/>
</dbReference>
<dbReference type="Pfam" id="PF00226">
    <property type="entry name" value="DnaJ"/>
    <property type="match status" value="1"/>
</dbReference>
<dbReference type="SMART" id="SM00271">
    <property type="entry name" value="DnaJ"/>
    <property type="match status" value="1"/>
</dbReference>
<keyword evidence="4" id="KW-1185">Reference proteome</keyword>
<dbReference type="GO" id="GO:0005737">
    <property type="term" value="C:cytoplasm"/>
    <property type="evidence" value="ECO:0007669"/>
    <property type="project" value="TreeGrafter"/>
</dbReference>
<evidence type="ECO:0000259" key="2">
    <source>
        <dbReference type="PROSITE" id="PS50076"/>
    </source>
</evidence>
<dbReference type="InterPro" id="IPR001623">
    <property type="entry name" value="DnaJ_domain"/>
</dbReference>
<sequence>MSTDPYEILGLSRTASQDDIRKAYRKLAKKYHPDLNPGDKVAEEKFKAIGSAHALLSDADQRARFDRGEIDAAGQERGWPGGGGGGYRDHAEGAQGFRYSAGGFSEDDLGDVFGSMFGQRGFRRRPQGPARGDDRNFSLTVSFEDAVNGGTSRVTLPGGGTLDVKIPPGIEDGQVMRLRGKGGEGHQGGPAGDALITISVAPSPTYTRDGNDVRMTLPVGVKTAVLGGPIKVPTPSGSVSMNVPAHSDSGSVLRLRGKGVKAHGGQEAGNLYVTLQVTIGPTDAALEDFLKSWTPPGEAKGGGAA</sequence>
<comment type="caution">
    <text evidence="3">The sequence shown here is derived from an EMBL/GenBank/DDBJ whole genome shotgun (WGS) entry which is preliminary data.</text>
</comment>
<dbReference type="SUPFAM" id="SSF49493">
    <property type="entry name" value="HSP40/DnaJ peptide-binding domain"/>
    <property type="match status" value="2"/>
</dbReference>
<dbReference type="PANTHER" id="PTHR43096:SF52">
    <property type="entry name" value="DNAJ HOMOLOG 1, MITOCHONDRIAL-RELATED"/>
    <property type="match status" value="1"/>
</dbReference>
<dbReference type="GO" id="GO:0051082">
    <property type="term" value="F:unfolded protein binding"/>
    <property type="evidence" value="ECO:0007669"/>
    <property type="project" value="InterPro"/>
</dbReference>
<dbReference type="PROSITE" id="PS00636">
    <property type="entry name" value="DNAJ_1"/>
    <property type="match status" value="1"/>
</dbReference>
<dbReference type="AlphaFoldDB" id="A0A7W4IU85"/>
<dbReference type="InterPro" id="IPR036869">
    <property type="entry name" value="J_dom_sf"/>
</dbReference>
<dbReference type="Gene3D" id="1.10.287.110">
    <property type="entry name" value="DnaJ domain"/>
    <property type="match status" value="1"/>
</dbReference>
<feature type="domain" description="J" evidence="2">
    <location>
        <begin position="4"/>
        <end position="69"/>
    </location>
</feature>
<evidence type="ECO:0000313" key="3">
    <source>
        <dbReference type="EMBL" id="MBB2169028.1"/>
    </source>
</evidence>
<dbReference type="RefSeq" id="WP_182986552.1">
    <property type="nucleotide sequence ID" value="NZ_JABEQD010000007.1"/>
</dbReference>
<dbReference type="Gene3D" id="2.60.260.20">
    <property type="entry name" value="Urease metallochaperone UreE, N-terminal domain"/>
    <property type="match status" value="2"/>
</dbReference>
<evidence type="ECO:0000313" key="4">
    <source>
        <dbReference type="Proteomes" id="UP000559860"/>
    </source>
</evidence>